<dbReference type="InterPro" id="IPR018764">
    <property type="entry name" value="RskA_C"/>
</dbReference>
<organism evidence="3 4">
    <name type="scientific">Flaviflagellibacter deserti</name>
    <dbReference type="NCBI Taxonomy" id="2267266"/>
    <lineage>
        <taxon>Bacteria</taxon>
        <taxon>Pseudomonadati</taxon>
        <taxon>Pseudomonadota</taxon>
        <taxon>Alphaproteobacteria</taxon>
        <taxon>Hyphomicrobiales</taxon>
        <taxon>Flaviflagellibacter</taxon>
    </lineage>
</organism>
<accession>A0ABV9Z4B5</accession>
<dbReference type="EMBL" id="JBHSJF010000005">
    <property type="protein sequence ID" value="MFC5067691.1"/>
    <property type="molecule type" value="Genomic_DNA"/>
</dbReference>
<protein>
    <submittedName>
        <fullName evidence="3">Anti-sigma factor domain-containing protein</fullName>
    </submittedName>
</protein>
<proteinExistence type="predicted"/>
<feature type="transmembrane region" description="Helical" evidence="1">
    <location>
        <begin position="104"/>
        <end position="125"/>
    </location>
</feature>
<keyword evidence="1" id="KW-1133">Transmembrane helix</keyword>
<name>A0ABV9Z4B5_9HYPH</name>
<keyword evidence="1" id="KW-0472">Membrane</keyword>
<feature type="domain" description="Anti-sigma K factor RskA C-terminal" evidence="2">
    <location>
        <begin position="115"/>
        <end position="235"/>
    </location>
</feature>
<dbReference type="PANTHER" id="PTHR37461">
    <property type="entry name" value="ANTI-SIGMA-K FACTOR RSKA"/>
    <property type="match status" value="1"/>
</dbReference>
<reference evidence="4" key="1">
    <citation type="journal article" date="2019" name="Int. J. Syst. Evol. Microbiol.">
        <title>The Global Catalogue of Microorganisms (GCM) 10K type strain sequencing project: providing services to taxonomists for standard genome sequencing and annotation.</title>
        <authorList>
            <consortium name="The Broad Institute Genomics Platform"/>
            <consortium name="The Broad Institute Genome Sequencing Center for Infectious Disease"/>
            <person name="Wu L."/>
            <person name="Ma J."/>
        </authorList>
    </citation>
    <scope>NUCLEOTIDE SEQUENCE [LARGE SCALE GENOMIC DNA]</scope>
    <source>
        <strain evidence="4">CGMCC 1.16444</strain>
    </source>
</reference>
<dbReference type="Pfam" id="PF10099">
    <property type="entry name" value="RskA_C"/>
    <property type="match status" value="1"/>
</dbReference>
<dbReference type="InterPro" id="IPR051474">
    <property type="entry name" value="Anti-sigma-K/W_factor"/>
</dbReference>
<evidence type="ECO:0000313" key="4">
    <source>
        <dbReference type="Proteomes" id="UP001595796"/>
    </source>
</evidence>
<keyword evidence="4" id="KW-1185">Reference proteome</keyword>
<dbReference type="RefSeq" id="WP_162799756.1">
    <property type="nucleotide sequence ID" value="NZ_JBHSJF010000005.1"/>
</dbReference>
<evidence type="ECO:0000259" key="2">
    <source>
        <dbReference type="Pfam" id="PF10099"/>
    </source>
</evidence>
<keyword evidence="1" id="KW-0812">Transmembrane</keyword>
<dbReference type="PANTHER" id="PTHR37461:SF1">
    <property type="entry name" value="ANTI-SIGMA-K FACTOR RSKA"/>
    <property type="match status" value="1"/>
</dbReference>
<gene>
    <name evidence="3" type="ORF">ACFPFW_06635</name>
</gene>
<dbReference type="Proteomes" id="UP001595796">
    <property type="component" value="Unassembled WGS sequence"/>
</dbReference>
<evidence type="ECO:0000256" key="1">
    <source>
        <dbReference type="SAM" id="Phobius"/>
    </source>
</evidence>
<comment type="caution">
    <text evidence="3">The sequence shown here is derived from an EMBL/GenBank/DDBJ whole genome shotgun (WGS) entry which is preliminary data.</text>
</comment>
<sequence>MSPKAPEPVFEDGIERPLAAELVLGLVQDEEREALLLRLRDDPVFADEVSFWETRFSPLIDCIEPVKPPEHVWAGIADHIHPPTVPVATLRAAPRNGFWHSLPVWRGIGFAASGLAAACLALLLFSTPLVPPKTMVAMLNLEDGRSAFMVTVDKSAGRIVLMPAADSPAPPQHTHELWLIPAGGSPVSLGTFVAKGPVTLPMPDTVMPQTRANGVLAISVEPMGGSPTGQPTGPVVAKGAMHNV</sequence>
<evidence type="ECO:0000313" key="3">
    <source>
        <dbReference type="EMBL" id="MFC5067691.1"/>
    </source>
</evidence>